<dbReference type="EMBL" id="BAABXL010000001">
    <property type="protein sequence ID" value="GAA6270282.1"/>
    <property type="molecule type" value="Genomic_DNA"/>
</dbReference>
<evidence type="ECO:0000313" key="8">
    <source>
        <dbReference type="EMBL" id="GAA6270282.1"/>
    </source>
</evidence>
<evidence type="ECO:0000313" key="9">
    <source>
        <dbReference type="Proteomes" id="UP001600894"/>
    </source>
</evidence>
<keyword evidence="9" id="KW-1185">Reference proteome</keyword>
<dbReference type="PANTHER" id="PTHR43875">
    <property type="entry name" value="MALTODEXTRIN IMPORT ATP-BINDING PROTEIN MSMX"/>
    <property type="match status" value="1"/>
</dbReference>
<dbReference type="Gene3D" id="3.40.50.300">
    <property type="entry name" value="P-loop containing nucleotide triphosphate hydrolases"/>
    <property type="match status" value="1"/>
</dbReference>
<dbReference type="SMART" id="SM00382">
    <property type="entry name" value="AAA"/>
    <property type="match status" value="1"/>
</dbReference>
<dbReference type="InterPro" id="IPR013611">
    <property type="entry name" value="Transp-assoc_OB_typ2"/>
</dbReference>
<dbReference type="InterPro" id="IPR008995">
    <property type="entry name" value="Mo/tungstate-bd_C_term_dom"/>
</dbReference>
<dbReference type="InterPro" id="IPR012340">
    <property type="entry name" value="NA-bd_OB-fold"/>
</dbReference>
<keyword evidence="5" id="KW-1278">Translocase</keyword>
<evidence type="ECO:0000256" key="3">
    <source>
        <dbReference type="ARBA" id="ARBA00022741"/>
    </source>
</evidence>
<dbReference type="InterPro" id="IPR003593">
    <property type="entry name" value="AAA+_ATPase"/>
</dbReference>
<organism evidence="8 9">
    <name type="scientific">Enterocloster alcoholdehydrogenati</name>
    <dbReference type="NCBI Taxonomy" id="2547410"/>
    <lineage>
        <taxon>Bacteria</taxon>
        <taxon>Bacillati</taxon>
        <taxon>Bacillota</taxon>
        <taxon>Clostridia</taxon>
        <taxon>Lachnospirales</taxon>
        <taxon>Lachnospiraceae</taxon>
        <taxon>Enterocloster</taxon>
    </lineage>
</organism>
<keyword evidence="3" id="KW-0547">Nucleotide-binding</keyword>
<gene>
    <name evidence="8" type="ORF">F130042H8_33420</name>
</gene>
<dbReference type="InterPro" id="IPR003439">
    <property type="entry name" value="ABC_transporter-like_ATP-bd"/>
</dbReference>
<evidence type="ECO:0000256" key="5">
    <source>
        <dbReference type="ARBA" id="ARBA00022967"/>
    </source>
</evidence>
<evidence type="ECO:0000259" key="7">
    <source>
        <dbReference type="PROSITE" id="PS50893"/>
    </source>
</evidence>
<dbReference type="PANTHER" id="PTHR43875:SF15">
    <property type="entry name" value="TREHALOSE IMPORT ATP-BINDING PROTEIN SUGC"/>
    <property type="match status" value="1"/>
</dbReference>
<sequence>MKNIVFDHVVKAYDNNVIVKDLNMEIREGERLILLGPSGCGKSTTLRMIAGLEKLSGGNLYMNDRLVNNVPCGERNVSMVFQNYALFPHMTVQNNIIYGLKAHKMNPSEIKSRLLEVLDMLDLKGLEDRKPKDLSGGQRQRVALARAVVKRSDYFLLDEPLSNLDAQLRLRARKELVKIHERYHQTLVYVTHDQIEAMTVGQRIALMYEGKMQMLDTPSNVYNRPANVFTAKFIGSPSMNIVEASYTKGTLVIGKQVICLPDMWSRLASHNESDRLFLGIRPEHMVLLRRHQDNTLEGIVKYVEDYGNRYGVYVHMDNMELIAVSDGDIPAPGERIFIQLDFDKMHLFDRDTQISLGYPEQLRAAKEPYIVQNGVRKKGEKDNGFAHQYQYV</sequence>
<dbReference type="SUPFAM" id="SSF50331">
    <property type="entry name" value="MOP-like"/>
    <property type="match status" value="1"/>
</dbReference>
<dbReference type="PROSITE" id="PS50893">
    <property type="entry name" value="ABC_TRANSPORTER_2"/>
    <property type="match status" value="1"/>
</dbReference>
<evidence type="ECO:0000256" key="1">
    <source>
        <dbReference type="ARBA" id="ARBA00022448"/>
    </source>
</evidence>
<dbReference type="SUPFAM" id="SSF52540">
    <property type="entry name" value="P-loop containing nucleoside triphosphate hydrolases"/>
    <property type="match status" value="1"/>
</dbReference>
<dbReference type="RefSeq" id="WP_178302799.1">
    <property type="nucleotide sequence ID" value="NZ_BAABXL010000001.1"/>
</dbReference>
<dbReference type="InterPro" id="IPR047641">
    <property type="entry name" value="ABC_transpr_MalK/UgpC-like"/>
</dbReference>
<dbReference type="GO" id="GO:0005524">
    <property type="term" value="F:ATP binding"/>
    <property type="evidence" value="ECO:0007669"/>
    <property type="project" value="UniProtKB-KW"/>
</dbReference>
<keyword evidence="4 8" id="KW-0067">ATP-binding</keyword>
<name>A0ABQ0B1Y3_9FIRM</name>
<keyword evidence="2" id="KW-1003">Cell membrane</keyword>
<dbReference type="InterPro" id="IPR017871">
    <property type="entry name" value="ABC_transporter-like_CS"/>
</dbReference>
<dbReference type="Gene3D" id="2.40.50.100">
    <property type="match status" value="1"/>
</dbReference>
<keyword evidence="6" id="KW-0472">Membrane</keyword>
<evidence type="ECO:0000256" key="2">
    <source>
        <dbReference type="ARBA" id="ARBA00022475"/>
    </source>
</evidence>
<evidence type="ECO:0000256" key="4">
    <source>
        <dbReference type="ARBA" id="ARBA00022840"/>
    </source>
</evidence>
<dbReference type="Gene3D" id="2.40.50.140">
    <property type="entry name" value="Nucleic acid-binding proteins"/>
    <property type="match status" value="1"/>
</dbReference>
<dbReference type="Proteomes" id="UP001600894">
    <property type="component" value="Unassembled WGS sequence"/>
</dbReference>
<proteinExistence type="predicted"/>
<feature type="domain" description="ABC transporter" evidence="7">
    <location>
        <begin position="4"/>
        <end position="234"/>
    </location>
</feature>
<dbReference type="Pfam" id="PF08402">
    <property type="entry name" value="TOBE_2"/>
    <property type="match status" value="1"/>
</dbReference>
<accession>A0ABQ0B1Y3</accession>
<evidence type="ECO:0000256" key="6">
    <source>
        <dbReference type="ARBA" id="ARBA00023136"/>
    </source>
</evidence>
<dbReference type="PROSITE" id="PS00211">
    <property type="entry name" value="ABC_TRANSPORTER_1"/>
    <property type="match status" value="1"/>
</dbReference>
<reference evidence="8 9" key="1">
    <citation type="submission" date="2024-04" db="EMBL/GenBank/DDBJ databases">
        <title>Defined microbial consortia suppress multidrug-resistant proinflammatory Enterobacteriaceae via ecological control.</title>
        <authorList>
            <person name="Furuichi M."/>
            <person name="Kawaguchi T."/>
            <person name="Pust M."/>
            <person name="Yasuma K."/>
            <person name="Plichta D."/>
            <person name="Hasegawa N."/>
            <person name="Ohya T."/>
            <person name="Bhattarai S."/>
            <person name="Sasajima S."/>
            <person name="Aoto Y."/>
            <person name="Tuganbaev T."/>
            <person name="Yaginuma M."/>
            <person name="Ueda M."/>
            <person name="Okahashi N."/>
            <person name="Amafuji K."/>
            <person name="Kiridooshi Y."/>
            <person name="Sugita K."/>
            <person name="Strazar M."/>
            <person name="Skelly A."/>
            <person name="Suda W."/>
            <person name="Hattori M."/>
            <person name="Nakamoto N."/>
            <person name="Caballero S."/>
            <person name="Norman J."/>
            <person name="Olle B."/>
            <person name="Tanoue T."/>
            <person name="Arita M."/>
            <person name="Bucci V."/>
            <person name="Atarashi K."/>
            <person name="Xavier R."/>
            <person name="Honda K."/>
        </authorList>
    </citation>
    <scope>NUCLEOTIDE SEQUENCE [LARGE SCALE GENOMIC DNA]</scope>
    <source>
        <strain evidence="9">f13</strain>
    </source>
</reference>
<dbReference type="InterPro" id="IPR027417">
    <property type="entry name" value="P-loop_NTPase"/>
</dbReference>
<protein>
    <submittedName>
        <fullName evidence="8">ABC transporter ATP-binding protein</fullName>
    </submittedName>
</protein>
<comment type="caution">
    <text evidence="8">The sequence shown here is derived from an EMBL/GenBank/DDBJ whole genome shotgun (WGS) entry which is preliminary data.</text>
</comment>
<dbReference type="Pfam" id="PF00005">
    <property type="entry name" value="ABC_tran"/>
    <property type="match status" value="1"/>
</dbReference>
<keyword evidence="1" id="KW-0813">Transport</keyword>